<comment type="subcellular location">
    <subcellularLocation>
        <location evidence="1">Membrane</location>
        <topology evidence="1">Multi-pass membrane protein</topology>
    </subcellularLocation>
</comment>
<feature type="transmembrane region" description="Helical" evidence="5">
    <location>
        <begin position="297"/>
        <end position="321"/>
    </location>
</feature>
<dbReference type="EnsemblMetazoa" id="G25260.2">
    <property type="protein sequence ID" value="G25260.2:cds"/>
    <property type="gene ID" value="G25260"/>
</dbReference>
<proteinExistence type="inferred from homology"/>
<keyword evidence="9" id="KW-1185">Reference proteome</keyword>
<dbReference type="EnsemblMetazoa" id="G25260.6">
    <property type="protein sequence ID" value="G25260.6:cds"/>
    <property type="gene ID" value="G25260"/>
</dbReference>
<feature type="transmembrane region" description="Helical" evidence="5">
    <location>
        <begin position="234"/>
        <end position="256"/>
    </location>
</feature>
<dbReference type="EnsemblMetazoa" id="G25260.3">
    <property type="protein sequence ID" value="G25260.3:cds"/>
    <property type="gene ID" value="G25260"/>
</dbReference>
<dbReference type="EnsemblMetazoa" id="G25260.5">
    <property type="protein sequence ID" value="G25260.5:cds"/>
    <property type="gene ID" value="G25260"/>
</dbReference>
<feature type="domain" description="Neurotransmitter-gated ion-channel ligand-binding" evidence="6">
    <location>
        <begin position="29"/>
        <end position="232"/>
    </location>
</feature>
<evidence type="ECO:0000259" key="6">
    <source>
        <dbReference type="Pfam" id="PF02931"/>
    </source>
</evidence>
<dbReference type="GO" id="GO:0016020">
    <property type="term" value="C:membrane"/>
    <property type="evidence" value="ECO:0007669"/>
    <property type="project" value="UniProtKB-SubCell"/>
</dbReference>
<feature type="transmembrane region" description="Helical" evidence="5">
    <location>
        <begin position="381"/>
        <end position="403"/>
    </location>
</feature>
<feature type="transmembrane region" description="Helical" evidence="5">
    <location>
        <begin position="268"/>
        <end position="285"/>
    </location>
</feature>
<dbReference type="SUPFAM" id="SSF90112">
    <property type="entry name" value="Neurotransmitter-gated ion-channel transmembrane pore"/>
    <property type="match status" value="1"/>
</dbReference>
<keyword evidence="4 5" id="KW-0472">Membrane</keyword>
<evidence type="ECO:0000256" key="4">
    <source>
        <dbReference type="ARBA" id="ARBA00023136"/>
    </source>
</evidence>
<feature type="signal peptide" evidence="5">
    <location>
        <begin position="1"/>
        <end position="20"/>
    </location>
</feature>
<dbReference type="InterPro" id="IPR036734">
    <property type="entry name" value="Neur_chan_lig-bd_sf"/>
</dbReference>
<dbReference type="OrthoDB" id="6055819at2759"/>
<dbReference type="InterPro" id="IPR006202">
    <property type="entry name" value="Neur_chan_lig-bd"/>
</dbReference>
<dbReference type="CDD" id="cd19051">
    <property type="entry name" value="LGIC_TM_cation"/>
    <property type="match status" value="1"/>
</dbReference>
<dbReference type="InterPro" id="IPR006029">
    <property type="entry name" value="Neurotrans-gated_channel_TM"/>
</dbReference>
<dbReference type="OMA" id="DGHEMIR"/>
<dbReference type="Gene3D" id="2.70.170.10">
    <property type="entry name" value="Neurotransmitter-gated ion-channel ligand-binding domain"/>
    <property type="match status" value="1"/>
</dbReference>
<keyword evidence="3 5" id="KW-1133">Transmembrane helix</keyword>
<name>A0A8W8KTW7_MAGGI</name>
<keyword evidence="5" id="KW-0813">Transport</keyword>
<dbReference type="PROSITE" id="PS00236">
    <property type="entry name" value="NEUROTR_ION_CHANNEL"/>
    <property type="match status" value="1"/>
</dbReference>
<dbReference type="InterPro" id="IPR006201">
    <property type="entry name" value="Neur_channel"/>
</dbReference>
<evidence type="ECO:0000256" key="5">
    <source>
        <dbReference type="RuleBase" id="RU000687"/>
    </source>
</evidence>
<dbReference type="CDD" id="cd18989">
    <property type="entry name" value="LGIC_ECD_cation"/>
    <property type="match status" value="1"/>
</dbReference>
<keyword evidence="5" id="KW-0732">Signal</keyword>
<dbReference type="FunFam" id="2.70.170.10:FF:000028">
    <property type="entry name" value="AcetylCholine Receptor"/>
    <property type="match status" value="1"/>
</dbReference>
<evidence type="ECO:0000256" key="3">
    <source>
        <dbReference type="ARBA" id="ARBA00022989"/>
    </source>
</evidence>
<keyword evidence="2 5" id="KW-0812">Transmembrane</keyword>
<dbReference type="Pfam" id="PF02931">
    <property type="entry name" value="Neur_chan_LBD"/>
    <property type="match status" value="1"/>
</dbReference>
<sequence>MGRTFVYLCLCSRLLTIALCKTHDHPEYLLFDNLFNGYNPDVRPTLEYQHTLFMNVSVNLIALHSLEERSQTLTATVWIDLEWTDVHLTWNGSEYNNIQSIIVPSEKIWNPDICVTNEVTNNKCLVRSEDGKALLEHTGKVTIWWNKEVKTGCDVDISQYPFDTQNCAIKIGTWYSVDENIRLVQKYDILDLDNYSPNEEWDIVSSHVTEIPVEDELNYTDLQFSMVIDRRPLFYLYSTVLPILLLSVLNMVCFVVPVESGEKLGMTMAIFLTFAVFMTMISSNIPKSSEHVFKFGIFMTMHLLMSGLTIMLEVFVTNIYYKPKDMKMNGFYKWMFRHLVDNDKNDNEISASRPANTRERLSCAVDETDPWQKLSLRLDKVFGYIVASINTLLILLFFVTVSLG</sequence>
<dbReference type="Gene3D" id="1.20.58.390">
    <property type="entry name" value="Neurotransmitter-gated ion-channel transmembrane domain"/>
    <property type="match status" value="1"/>
</dbReference>
<dbReference type="InterPro" id="IPR038050">
    <property type="entry name" value="Neuro_actylchol_rec"/>
</dbReference>
<dbReference type="Proteomes" id="UP000005408">
    <property type="component" value="Unassembled WGS sequence"/>
</dbReference>
<evidence type="ECO:0000313" key="8">
    <source>
        <dbReference type="EnsemblMetazoa" id="G25260.7:cds"/>
    </source>
</evidence>
<dbReference type="EnsemblMetazoa" id="G25260.4">
    <property type="protein sequence ID" value="G25260.4:cds"/>
    <property type="gene ID" value="G25260"/>
</dbReference>
<dbReference type="GO" id="GO:0004888">
    <property type="term" value="F:transmembrane signaling receptor activity"/>
    <property type="evidence" value="ECO:0007669"/>
    <property type="project" value="InterPro"/>
</dbReference>
<reference evidence="8" key="1">
    <citation type="submission" date="2022-08" db="UniProtKB">
        <authorList>
            <consortium name="EnsemblMetazoa"/>
        </authorList>
    </citation>
    <scope>IDENTIFICATION</scope>
    <source>
        <strain evidence="8">05x7-T-G4-1.051#20</strain>
    </source>
</reference>
<feature type="domain" description="Neurotransmitter-gated ion-channel transmembrane" evidence="7">
    <location>
        <begin position="239"/>
        <end position="339"/>
    </location>
</feature>
<dbReference type="EnsemblMetazoa" id="G25260.7">
    <property type="protein sequence ID" value="G25260.7:cds"/>
    <property type="gene ID" value="G25260"/>
</dbReference>
<feature type="chain" id="PRO_5042311034" evidence="5">
    <location>
        <begin position="21"/>
        <end position="404"/>
    </location>
</feature>
<dbReference type="InterPro" id="IPR018000">
    <property type="entry name" value="Neurotransmitter_ion_chnl_CS"/>
</dbReference>
<dbReference type="PRINTS" id="PR00252">
    <property type="entry name" value="NRIONCHANNEL"/>
</dbReference>
<dbReference type="GO" id="GO:0005230">
    <property type="term" value="F:extracellular ligand-gated monoatomic ion channel activity"/>
    <property type="evidence" value="ECO:0007669"/>
    <property type="project" value="InterPro"/>
</dbReference>
<organism evidence="8 9">
    <name type="scientific">Magallana gigas</name>
    <name type="common">Pacific oyster</name>
    <name type="synonym">Crassostrea gigas</name>
    <dbReference type="NCBI Taxonomy" id="29159"/>
    <lineage>
        <taxon>Eukaryota</taxon>
        <taxon>Metazoa</taxon>
        <taxon>Spiralia</taxon>
        <taxon>Lophotrochozoa</taxon>
        <taxon>Mollusca</taxon>
        <taxon>Bivalvia</taxon>
        <taxon>Autobranchia</taxon>
        <taxon>Pteriomorphia</taxon>
        <taxon>Ostreida</taxon>
        <taxon>Ostreoidea</taxon>
        <taxon>Ostreidae</taxon>
        <taxon>Magallana</taxon>
    </lineage>
</organism>
<keyword evidence="5" id="KW-0407">Ion channel</keyword>
<evidence type="ECO:0000256" key="2">
    <source>
        <dbReference type="ARBA" id="ARBA00022692"/>
    </source>
</evidence>
<accession>A0A8W8KTW7</accession>
<comment type="similarity">
    <text evidence="5">Belongs to the ligand-gated ion channel (TC 1.A.9) family.</text>
</comment>
<evidence type="ECO:0000256" key="1">
    <source>
        <dbReference type="ARBA" id="ARBA00004141"/>
    </source>
</evidence>
<dbReference type="AlphaFoldDB" id="A0A8W8KTW7"/>
<dbReference type="SUPFAM" id="SSF63712">
    <property type="entry name" value="Nicotinic receptor ligand binding domain-like"/>
    <property type="match status" value="1"/>
</dbReference>
<evidence type="ECO:0000313" key="9">
    <source>
        <dbReference type="Proteomes" id="UP000005408"/>
    </source>
</evidence>
<dbReference type="Pfam" id="PF02932">
    <property type="entry name" value="Neur_chan_memb"/>
    <property type="match status" value="1"/>
</dbReference>
<dbReference type="EnsemblMetazoa" id="G25260.1">
    <property type="protein sequence ID" value="G25260.1:cds"/>
    <property type="gene ID" value="G25260"/>
</dbReference>
<protein>
    <submittedName>
        <fullName evidence="8">Uncharacterized protein</fullName>
    </submittedName>
</protein>
<dbReference type="PANTHER" id="PTHR18945">
    <property type="entry name" value="NEUROTRANSMITTER GATED ION CHANNEL"/>
    <property type="match status" value="1"/>
</dbReference>
<keyword evidence="5" id="KW-0406">Ion transport</keyword>
<evidence type="ECO:0000259" key="7">
    <source>
        <dbReference type="Pfam" id="PF02932"/>
    </source>
</evidence>
<dbReference type="InterPro" id="IPR036719">
    <property type="entry name" value="Neuro-gated_channel_TM_sf"/>
</dbReference>